<gene>
    <name evidence="1" type="ORF">ACFOSB_08260</name>
</gene>
<comment type="caution">
    <text evidence="1">The sequence shown here is derived from an EMBL/GenBank/DDBJ whole genome shotgun (WGS) entry which is preliminary data.</text>
</comment>
<organism evidence="1 2">
    <name type="scientific">Deinococcus rufus</name>
    <dbReference type="NCBI Taxonomy" id="2136097"/>
    <lineage>
        <taxon>Bacteria</taxon>
        <taxon>Thermotogati</taxon>
        <taxon>Deinococcota</taxon>
        <taxon>Deinococci</taxon>
        <taxon>Deinococcales</taxon>
        <taxon>Deinococcaceae</taxon>
        <taxon>Deinococcus</taxon>
    </lineage>
</organism>
<dbReference type="Proteomes" id="UP001595803">
    <property type="component" value="Unassembled WGS sequence"/>
</dbReference>
<dbReference type="RefSeq" id="WP_322474753.1">
    <property type="nucleotide sequence ID" value="NZ_JBHRZG010000009.1"/>
</dbReference>
<proteinExistence type="predicted"/>
<dbReference type="EMBL" id="JBHRZG010000009">
    <property type="protein sequence ID" value="MFC3832849.1"/>
    <property type="molecule type" value="Genomic_DNA"/>
</dbReference>
<sequence>MTDPAKAVVDTALRSDTWPKHGLSAAPDTDVLRREYGQDWNAFARSAGTAGTPNALIAPGSAIVLGAELTGDEAHLVATSTYFAQCSANAEVSGRRQNADQWFDAYLRGLSSLGCWQSTRHIDQPFETLQNDFTIDQAVADLLRSAAGYVGTADTLLSQLVDTLTQKGNTGKVRLLDESIRVGNNLNFMYAVGRKVNQEVRLGLAHLDLDIDDLKSSFLGLHFHRTRARGVARMNGLTLNLEASRGIAAALYTRMDSLVLDHLKNVPLQP</sequence>
<name>A0ABV7Z750_9DEIO</name>
<evidence type="ECO:0000313" key="2">
    <source>
        <dbReference type="Proteomes" id="UP001595803"/>
    </source>
</evidence>
<accession>A0ABV7Z750</accession>
<reference evidence="2" key="1">
    <citation type="journal article" date="2019" name="Int. J. Syst. Evol. Microbiol.">
        <title>The Global Catalogue of Microorganisms (GCM) 10K type strain sequencing project: providing services to taxonomists for standard genome sequencing and annotation.</title>
        <authorList>
            <consortium name="The Broad Institute Genomics Platform"/>
            <consortium name="The Broad Institute Genome Sequencing Center for Infectious Disease"/>
            <person name="Wu L."/>
            <person name="Ma J."/>
        </authorList>
    </citation>
    <scope>NUCLEOTIDE SEQUENCE [LARGE SCALE GENOMIC DNA]</scope>
    <source>
        <strain evidence="2">CCTCC AB 2017081</strain>
    </source>
</reference>
<keyword evidence="2" id="KW-1185">Reference proteome</keyword>
<evidence type="ECO:0000313" key="1">
    <source>
        <dbReference type="EMBL" id="MFC3832849.1"/>
    </source>
</evidence>
<protein>
    <submittedName>
        <fullName evidence="1">Uncharacterized protein</fullName>
    </submittedName>
</protein>